<dbReference type="AlphaFoldDB" id="A0A918PP03"/>
<evidence type="ECO:0000256" key="1">
    <source>
        <dbReference type="SAM" id="MobiDB-lite"/>
    </source>
</evidence>
<evidence type="ECO:0000313" key="4">
    <source>
        <dbReference type="Proteomes" id="UP000619457"/>
    </source>
</evidence>
<feature type="region of interest" description="Disordered" evidence="1">
    <location>
        <begin position="1"/>
        <end position="176"/>
    </location>
</feature>
<dbReference type="Pfam" id="PF13699">
    <property type="entry name" value="eCIS_core"/>
    <property type="match status" value="1"/>
</dbReference>
<feature type="compositionally biased region" description="Acidic residues" evidence="1">
    <location>
        <begin position="90"/>
        <end position="105"/>
    </location>
</feature>
<feature type="compositionally biased region" description="Basic and acidic residues" evidence="1">
    <location>
        <begin position="25"/>
        <end position="38"/>
    </location>
</feature>
<feature type="compositionally biased region" description="Basic and acidic residues" evidence="1">
    <location>
        <begin position="106"/>
        <end position="154"/>
    </location>
</feature>
<name>A0A918PP03_9BACT</name>
<protein>
    <recommendedName>
        <fullName evidence="2">eCIS core domain-containing protein</fullName>
    </recommendedName>
</protein>
<evidence type="ECO:0000313" key="3">
    <source>
        <dbReference type="EMBL" id="GGZ17421.1"/>
    </source>
</evidence>
<dbReference type="InterPro" id="IPR025295">
    <property type="entry name" value="eCIS_core_dom"/>
</dbReference>
<dbReference type="EMBL" id="BMWX01000001">
    <property type="protein sequence ID" value="GGZ17421.1"/>
    <property type="molecule type" value="Genomic_DNA"/>
</dbReference>
<proteinExistence type="predicted"/>
<gene>
    <name evidence="3" type="ORF">GCM10007049_07410</name>
</gene>
<reference evidence="3" key="2">
    <citation type="submission" date="2020-09" db="EMBL/GenBank/DDBJ databases">
        <authorList>
            <person name="Sun Q."/>
            <person name="Kim S."/>
        </authorList>
    </citation>
    <scope>NUCLEOTIDE SEQUENCE</scope>
    <source>
        <strain evidence="3">KCTC 12368</strain>
    </source>
</reference>
<accession>A0A918PP03</accession>
<sequence length="396" mass="44004">MPNHNKVQAAGSTFFGVQPKLKKGQKGDAYEVEADRAADQVTAAMDSPGVQAKGMEEEAVQSKPIADGLSKLQMKEEVQEEPAVQSKEDSEAEEVAQMQEMEEPEIQAKEEEPEVQAKEEEPEIQAKEEEPEVQAKEEEPEVQAKEEEPEVQAREEEETAVQEKSENEATSLQDSSLLEQSILEARGLGSPLPIEVQLQLEQGFGADFSEVRIHTDPAAIQMCSELNAQAFTHGNDIFFNEGKYQPQSREGRHLLAHELTHTLQQQASDSESKNKKGAISKINSKAIQPNISLQNLLNQQKEHPPIAGKLLLHSSCSLEDFLIIPSKEAGPLFIPRSRLVRDIGGFWCRQRKDAWFKIPNGCMVKVSCIGEQIGFEIITSVPEAQAAWIHETGYPF</sequence>
<organism evidence="3 4">
    <name type="scientific">Echinicola pacifica</name>
    <dbReference type="NCBI Taxonomy" id="346377"/>
    <lineage>
        <taxon>Bacteria</taxon>
        <taxon>Pseudomonadati</taxon>
        <taxon>Bacteroidota</taxon>
        <taxon>Cytophagia</taxon>
        <taxon>Cytophagales</taxon>
        <taxon>Cyclobacteriaceae</taxon>
        <taxon>Echinicola</taxon>
    </lineage>
</organism>
<evidence type="ECO:0000259" key="2">
    <source>
        <dbReference type="Pfam" id="PF13699"/>
    </source>
</evidence>
<keyword evidence="4" id="KW-1185">Reference proteome</keyword>
<comment type="caution">
    <text evidence="3">The sequence shown here is derived from an EMBL/GenBank/DDBJ whole genome shotgun (WGS) entry which is preliminary data.</text>
</comment>
<feature type="domain" description="eCIS core" evidence="2">
    <location>
        <begin position="191"/>
        <end position="267"/>
    </location>
</feature>
<reference evidence="3" key="1">
    <citation type="journal article" date="2014" name="Int. J. Syst. Evol. Microbiol.">
        <title>Complete genome sequence of Corynebacterium casei LMG S-19264T (=DSM 44701T), isolated from a smear-ripened cheese.</title>
        <authorList>
            <consortium name="US DOE Joint Genome Institute (JGI-PGF)"/>
            <person name="Walter F."/>
            <person name="Albersmeier A."/>
            <person name="Kalinowski J."/>
            <person name="Ruckert C."/>
        </authorList>
    </citation>
    <scope>NUCLEOTIDE SEQUENCE</scope>
    <source>
        <strain evidence="3">KCTC 12368</strain>
    </source>
</reference>
<dbReference type="Proteomes" id="UP000619457">
    <property type="component" value="Unassembled WGS sequence"/>
</dbReference>